<sequence length="63" mass="7209">MKPVYKACKVCKRLTSEKLCPYHGDSKMSSEWFGFIIVSERKNSIIAKRAAINDQGIYAIKVR</sequence>
<comment type="caution">
    <text evidence="3">The sequence shown here is derived from an EMBL/GenBank/DDBJ whole genome shotgun (WGS) entry which is preliminary data.</text>
</comment>
<dbReference type="PANTHER" id="PTHR40704:SF1">
    <property type="entry name" value="TRANSCRIPTION ELONGATION FACTOR SPT4"/>
    <property type="match status" value="1"/>
</dbReference>
<protein>
    <submittedName>
        <fullName evidence="3">DNA-directed RNA polymerase, RpoE2, archaeal</fullName>
        <ecNumber evidence="3">2.7.7.6</ecNumber>
    </submittedName>
</protein>
<dbReference type="NCBIfam" id="NF041664">
    <property type="entry name" value="RNAP_arch_Epp"/>
    <property type="match status" value="1"/>
</dbReference>
<dbReference type="Gene3D" id="2.20.28.90">
    <property type="match status" value="1"/>
</dbReference>
<dbReference type="SUPFAM" id="SSF63393">
    <property type="entry name" value="RNA polymerase subunits"/>
    <property type="match status" value="1"/>
</dbReference>
<keyword evidence="3" id="KW-0548">Nucleotidyltransferase</keyword>
<gene>
    <name evidence="3" type="ORF">B1A_14798</name>
</gene>
<evidence type="ECO:0000256" key="1">
    <source>
        <dbReference type="ARBA" id="ARBA00023163"/>
    </source>
</evidence>
<dbReference type="InterPro" id="IPR029040">
    <property type="entry name" value="RPABC4/Spt4"/>
</dbReference>
<dbReference type="EMBL" id="AUZX01010868">
    <property type="protein sequence ID" value="EQD45502.1"/>
    <property type="molecule type" value="Genomic_DNA"/>
</dbReference>
<evidence type="ECO:0000259" key="2">
    <source>
        <dbReference type="SMART" id="SM01389"/>
    </source>
</evidence>
<dbReference type="InterPro" id="IPR038589">
    <property type="entry name" value="Spt4_dom_sf"/>
</dbReference>
<keyword evidence="3" id="KW-0240">DNA-directed RNA polymerase</keyword>
<feature type="domain" description="Spt4/RpoE2 zinc finger" evidence="2">
    <location>
        <begin position="5"/>
        <end position="63"/>
    </location>
</feature>
<keyword evidence="3" id="KW-0808">Transferase</keyword>
<organism evidence="3">
    <name type="scientific">mine drainage metagenome</name>
    <dbReference type="NCBI Taxonomy" id="410659"/>
    <lineage>
        <taxon>unclassified sequences</taxon>
        <taxon>metagenomes</taxon>
        <taxon>ecological metagenomes</taxon>
    </lineage>
</organism>
<reference evidence="3" key="1">
    <citation type="submission" date="2013-08" db="EMBL/GenBank/DDBJ databases">
        <authorList>
            <person name="Mendez C."/>
            <person name="Richter M."/>
            <person name="Ferrer M."/>
            <person name="Sanchez J."/>
        </authorList>
    </citation>
    <scope>NUCLEOTIDE SEQUENCE</scope>
</reference>
<dbReference type="InterPro" id="IPR022800">
    <property type="entry name" value="Spt4/RpoE2_Znf"/>
</dbReference>
<dbReference type="EC" id="2.7.7.6" evidence="3"/>
<dbReference type="PANTHER" id="PTHR40704">
    <property type="entry name" value="TRANSCRIPTION ELONGATION FACTOR SPT4"/>
    <property type="match status" value="1"/>
</dbReference>
<dbReference type="Pfam" id="PF06093">
    <property type="entry name" value="Spt4"/>
    <property type="match status" value="1"/>
</dbReference>
<dbReference type="SMART" id="SM01389">
    <property type="entry name" value="Spt4"/>
    <property type="match status" value="1"/>
</dbReference>
<dbReference type="InterPro" id="IPR007178">
    <property type="entry name" value="Spt4_arch"/>
</dbReference>
<dbReference type="GO" id="GO:0003899">
    <property type="term" value="F:DNA-directed RNA polymerase activity"/>
    <property type="evidence" value="ECO:0007669"/>
    <property type="project" value="UniProtKB-EC"/>
</dbReference>
<dbReference type="AlphaFoldDB" id="T0ZM17"/>
<proteinExistence type="predicted"/>
<accession>T0ZM17</accession>
<name>T0ZM17_9ZZZZ</name>
<keyword evidence="1" id="KW-0804">Transcription</keyword>
<reference evidence="3" key="2">
    <citation type="journal article" date="2014" name="ISME J.">
        <title>Microbial stratification in low pH oxic and suboxic macroscopic growths along an acid mine drainage.</title>
        <authorList>
            <person name="Mendez-Garcia C."/>
            <person name="Mesa V."/>
            <person name="Sprenger R.R."/>
            <person name="Richter M."/>
            <person name="Diez M.S."/>
            <person name="Solano J."/>
            <person name="Bargiela R."/>
            <person name="Golyshina O.V."/>
            <person name="Manteca A."/>
            <person name="Ramos J.L."/>
            <person name="Gallego J.R."/>
            <person name="Llorente I."/>
            <person name="Martins Dos Santos V.A."/>
            <person name="Jensen O.N."/>
            <person name="Pelaez A.I."/>
            <person name="Sanchez J."/>
            <person name="Ferrer M."/>
        </authorList>
    </citation>
    <scope>NUCLEOTIDE SEQUENCE</scope>
</reference>
<dbReference type="GO" id="GO:0000428">
    <property type="term" value="C:DNA-directed RNA polymerase complex"/>
    <property type="evidence" value="ECO:0007669"/>
    <property type="project" value="UniProtKB-KW"/>
</dbReference>
<dbReference type="GO" id="GO:0006355">
    <property type="term" value="P:regulation of DNA-templated transcription"/>
    <property type="evidence" value="ECO:0007669"/>
    <property type="project" value="InterPro"/>
</dbReference>
<evidence type="ECO:0000313" key="3">
    <source>
        <dbReference type="EMBL" id="EQD45502.1"/>
    </source>
</evidence>